<dbReference type="OrthoDB" id="3344830at2759"/>
<reference evidence="12" key="1">
    <citation type="submission" date="2011-04" db="EMBL/GenBank/DDBJ databases">
        <title>Evolution of plant cell wall degrading machinery underlies the functional diversity of forest fungi.</title>
        <authorList>
            <consortium name="US DOE Joint Genome Institute (JGI-PGF)"/>
            <person name="Eastwood D.C."/>
            <person name="Floudas D."/>
            <person name="Binder M."/>
            <person name="Majcherczyk A."/>
            <person name="Schneider P."/>
            <person name="Aerts A."/>
            <person name="Asiegbu F.O."/>
            <person name="Baker S.E."/>
            <person name="Barry K."/>
            <person name="Bendiksby M."/>
            <person name="Blumentritt M."/>
            <person name="Coutinho P.M."/>
            <person name="Cullen D."/>
            <person name="Cullen D."/>
            <person name="Gathman A."/>
            <person name="Goodell B."/>
            <person name="Henrissat B."/>
            <person name="Ihrmark K."/>
            <person name="Kauserud H."/>
            <person name="Kohler A."/>
            <person name="LaButti K."/>
            <person name="Lapidus A."/>
            <person name="Lavin J.L."/>
            <person name="Lee Y.-H."/>
            <person name="Lindquist E."/>
            <person name="Lilly W."/>
            <person name="Lucas S."/>
            <person name="Morin E."/>
            <person name="Murat C."/>
            <person name="Oguiza J.A."/>
            <person name="Park J."/>
            <person name="Pisabarro A.G."/>
            <person name="Riley R."/>
            <person name="Rosling A."/>
            <person name="Salamov A."/>
            <person name="Schmidt O."/>
            <person name="Schmutz J."/>
            <person name="Skrede I."/>
            <person name="Stenlid J."/>
            <person name="Wiebenga A."/>
            <person name="Xie X."/>
            <person name="Kues U."/>
            <person name="Hibbett D.S."/>
            <person name="Hoffmeister D."/>
            <person name="Hogberg N."/>
            <person name="Martin F."/>
            <person name="Grigoriev I.V."/>
            <person name="Watkinson S.C."/>
        </authorList>
    </citation>
    <scope>NUCLEOTIDE SEQUENCE</scope>
    <source>
        <strain evidence="12">S7.9</strain>
    </source>
</reference>
<evidence type="ECO:0000256" key="4">
    <source>
        <dbReference type="ARBA" id="ARBA00022776"/>
    </source>
</evidence>
<dbReference type="GeneID" id="18820663"/>
<dbReference type="RefSeq" id="XP_007321973.1">
    <property type="nucleotide sequence ID" value="XM_007321911.1"/>
</dbReference>
<dbReference type="Pfam" id="PF08286">
    <property type="entry name" value="Spc24"/>
    <property type="match status" value="1"/>
</dbReference>
<name>F8P6E9_SERL9</name>
<evidence type="ECO:0000256" key="9">
    <source>
        <dbReference type="ARBA" id="ARBA00023328"/>
    </source>
</evidence>
<organism>
    <name type="scientific">Serpula lacrymans var. lacrymans (strain S7.9)</name>
    <name type="common">Dry rot fungus</name>
    <dbReference type="NCBI Taxonomy" id="578457"/>
    <lineage>
        <taxon>Eukaryota</taxon>
        <taxon>Fungi</taxon>
        <taxon>Dikarya</taxon>
        <taxon>Basidiomycota</taxon>
        <taxon>Agaricomycotina</taxon>
        <taxon>Agaricomycetes</taxon>
        <taxon>Agaricomycetidae</taxon>
        <taxon>Boletales</taxon>
        <taxon>Coniophorineae</taxon>
        <taxon>Serpulaceae</taxon>
        <taxon>Serpula</taxon>
    </lineage>
</organism>
<evidence type="ECO:0000256" key="8">
    <source>
        <dbReference type="ARBA" id="ARBA00023306"/>
    </source>
</evidence>
<dbReference type="GO" id="GO:0005634">
    <property type="term" value="C:nucleus"/>
    <property type="evidence" value="ECO:0007669"/>
    <property type="project" value="UniProtKB-SubCell"/>
</dbReference>
<evidence type="ECO:0000256" key="3">
    <source>
        <dbReference type="ARBA" id="ARBA00022618"/>
    </source>
</evidence>
<dbReference type="GO" id="GO:0008017">
    <property type="term" value="F:microtubule binding"/>
    <property type="evidence" value="ECO:0007669"/>
    <property type="project" value="TreeGrafter"/>
</dbReference>
<gene>
    <name evidence="12" type="ORF">SERLADRAFT_475635</name>
</gene>
<keyword evidence="5 10" id="KW-0995">Kinetochore</keyword>
<dbReference type="PANTHER" id="PTHR22142">
    <property type="match status" value="1"/>
</dbReference>
<dbReference type="EMBL" id="GL945439">
    <property type="protein sequence ID" value="EGO21016.1"/>
    <property type="molecule type" value="Genomic_DNA"/>
</dbReference>
<protein>
    <recommendedName>
        <fullName evidence="10">Kinetochore protein Spc24</fullName>
    </recommendedName>
</protein>
<dbReference type="InterPro" id="IPR013252">
    <property type="entry name" value="Ndc80_Spc24"/>
</dbReference>
<keyword evidence="2 10" id="KW-0158">Chromosome</keyword>
<feature type="coiled-coil region" evidence="11">
    <location>
        <begin position="102"/>
        <end position="129"/>
    </location>
</feature>
<comment type="similarity">
    <text evidence="1 10">Belongs to the SPC24 family.</text>
</comment>
<evidence type="ECO:0000256" key="1">
    <source>
        <dbReference type="ARBA" id="ARBA00007804"/>
    </source>
</evidence>
<comment type="function">
    <text evidence="10">Acts as a component of the essential kinetochore-associated NDC80 complex, which is required for chromosome segregation and spindle checkpoint activity.</text>
</comment>
<keyword evidence="7 10" id="KW-0539">Nucleus</keyword>
<keyword evidence="4 10" id="KW-0498">Mitosis</keyword>
<keyword evidence="3 10" id="KW-0132">Cell division</keyword>
<dbReference type="CDD" id="cd11565">
    <property type="entry name" value="RWD_Spc24"/>
    <property type="match status" value="1"/>
</dbReference>
<dbReference type="GO" id="GO:0031262">
    <property type="term" value="C:Ndc80 complex"/>
    <property type="evidence" value="ECO:0007669"/>
    <property type="project" value="TreeGrafter"/>
</dbReference>
<sequence>MAKEPQSKDMQDCIKLLREMTTMIDPTDDFLTITAAEERMKINHAKGKQEIDEAYANMKALSRVLEGARKSSTRPSSVPTAEQHAAQLNDLDATRLSLAKAIRDAEGSLSSKEAELAALKEEAHALEELDPAQEHQRELDGATLRLKIYRAIGFDPVVDEDGAGTKMLIRGQSGDVYSVPEDRNRSAYEDANLLWKLAST</sequence>
<comment type="subunit">
    <text evidence="10">Component of the NDC80 complex.</text>
</comment>
<proteinExistence type="inferred from homology"/>
<dbReference type="KEGG" id="sla:SERLADRAFT_475635"/>
<dbReference type="Proteomes" id="UP000008064">
    <property type="component" value="Unassembled WGS sequence"/>
</dbReference>
<dbReference type="AlphaFoldDB" id="F8P6E9"/>
<dbReference type="GO" id="GO:0007059">
    <property type="term" value="P:chromosome segregation"/>
    <property type="evidence" value="ECO:0007669"/>
    <property type="project" value="TreeGrafter"/>
</dbReference>
<evidence type="ECO:0000313" key="12">
    <source>
        <dbReference type="EMBL" id="EGO21016.1"/>
    </source>
</evidence>
<evidence type="ECO:0000256" key="10">
    <source>
        <dbReference type="RuleBase" id="RU368011"/>
    </source>
</evidence>
<accession>F8P6E9</accession>
<evidence type="ECO:0000256" key="2">
    <source>
        <dbReference type="ARBA" id="ARBA00022454"/>
    </source>
</evidence>
<keyword evidence="8 10" id="KW-0131">Cell cycle</keyword>
<dbReference type="GO" id="GO:0051301">
    <property type="term" value="P:cell division"/>
    <property type="evidence" value="ECO:0007669"/>
    <property type="project" value="UniProtKB-UniRule"/>
</dbReference>
<keyword evidence="6 11" id="KW-0175">Coiled coil</keyword>
<evidence type="ECO:0000256" key="7">
    <source>
        <dbReference type="ARBA" id="ARBA00023242"/>
    </source>
</evidence>
<dbReference type="HOGENOM" id="CLU_108108_1_0_1"/>
<keyword evidence="9 10" id="KW-0137">Centromere</keyword>
<evidence type="ECO:0000256" key="5">
    <source>
        <dbReference type="ARBA" id="ARBA00022838"/>
    </source>
</evidence>
<evidence type="ECO:0000256" key="11">
    <source>
        <dbReference type="SAM" id="Coils"/>
    </source>
</evidence>
<comment type="subcellular location">
    <subcellularLocation>
        <location evidence="10">Nucleus</location>
    </subcellularLocation>
    <subcellularLocation>
        <location evidence="10">Chromosome</location>
        <location evidence="10">Centromere</location>
        <location evidence="10">Kinetochore</location>
    </subcellularLocation>
</comment>
<evidence type="ECO:0000256" key="6">
    <source>
        <dbReference type="ARBA" id="ARBA00023054"/>
    </source>
</evidence>
<dbReference type="PANTHER" id="PTHR22142:SF2">
    <property type="entry name" value="KINETOCHORE PROTEIN SPC24"/>
    <property type="match status" value="1"/>
</dbReference>